<protein>
    <submittedName>
        <fullName evidence="1">Uncharacterized protein</fullName>
    </submittedName>
</protein>
<dbReference type="EMBL" id="QZWG01000016">
    <property type="protein sequence ID" value="RZB60567.1"/>
    <property type="molecule type" value="Genomic_DNA"/>
</dbReference>
<reference evidence="1 2" key="1">
    <citation type="submission" date="2018-09" db="EMBL/GenBank/DDBJ databases">
        <title>A high-quality reference genome of wild soybean provides a powerful tool to mine soybean genomes.</title>
        <authorList>
            <person name="Xie M."/>
            <person name="Chung C.Y.L."/>
            <person name="Li M.-W."/>
            <person name="Wong F.-L."/>
            <person name="Chan T.-F."/>
            <person name="Lam H.-M."/>
        </authorList>
    </citation>
    <scope>NUCLEOTIDE SEQUENCE [LARGE SCALE GENOMIC DNA]</scope>
    <source>
        <strain evidence="2">cv. W05</strain>
        <tissue evidence="1">Hypocotyl of etiolated seedlings</tissue>
    </source>
</reference>
<name>A0A445GH60_GLYSO</name>
<proteinExistence type="predicted"/>
<accession>A0A445GH60</accession>
<sequence length="69" mass="7365">MPSEMESNNAEYVALGGEGSAPKLENIHKYSAGTPEVAFVATSNSSRINVFRWSIGENNCIASNVSSRS</sequence>
<dbReference type="Proteomes" id="UP000289340">
    <property type="component" value="Chromosome 16"/>
</dbReference>
<evidence type="ECO:0000313" key="2">
    <source>
        <dbReference type="Proteomes" id="UP000289340"/>
    </source>
</evidence>
<evidence type="ECO:0000313" key="1">
    <source>
        <dbReference type="EMBL" id="RZB60567.1"/>
    </source>
</evidence>
<comment type="caution">
    <text evidence="1">The sequence shown here is derived from an EMBL/GenBank/DDBJ whole genome shotgun (WGS) entry which is preliminary data.</text>
</comment>
<dbReference type="AlphaFoldDB" id="A0A445GH60"/>
<keyword evidence="2" id="KW-1185">Reference proteome</keyword>
<organism evidence="1 2">
    <name type="scientific">Glycine soja</name>
    <name type="common">Wild soybean</name>
    <dbReference type="NCBI Taxonomy" id="3848"/>
    <lineage>
        <taxon>Eukaryota</taxon>
        <taxon>Viridiplantae</taxon>
        <taxon>Streptophyta</taxon>
        <taxon>Embryophyta</taxon>
        <taxon>Tracheophyta</taxon>
        <taxon>Spermatophyta</taxon>
        <taxon>Magnoliopsida</taxon>
        <taxon>eudicotyledons</taxon>
        <taxon>Gunneridae</taxon>
        <taxon>Pentapetalae</taxon>
        <taxon>rosids</taxon>
        <taxon>fabids</taxon>
        <taxon>Fabales</taxon>
        <taxon>Fabaceae</taxon>
        <taxon>Papilionoideae</taxon>
        <taxon>50 kb inversion clade</taxon>
        <taxon>NPAAA clade</taxon>
        <taxon>indigoferoid/millettioid clade</taxon>
        <taxon>Phaseoleae</taxon>
        <taxon>Glycine</taxon>
        <taxon>Glycine subgen. Soja</taxon>
    </lineage>
</organism>
<gene>
    <name evidence="1" type="ORF">D0Y65_043366</name>
</gene>